<evidence type="ECO:0000313" key="1">
    <source>
        <dbReference type="EMBL" id="KAA6399164.1"/>
    </source>
</evidence>
<dbReference type="OrthoDB" id="6252103at2759"/>
<dbReference type="InterPro" id="IPR015943">
    <property type="entry name" value="WD40/YVTN_repeat-like_dom_sf"/>
</dbReference>
<dbReference type="InterPro" id="IPR036322">
    <property type="entry name" value="WD40_repeat_dom_sf"/>
</dbReference>
<proteinExistence type="predicted"/>
<dbReference type="Proteomes" id="UP000324800">
    <property type="component" value="Unassembled WGS sequence"/>
</dbReference>
<name>A0A5J4WVY1_9EUKA</name>
<dbReference type="Gene3D" id="2.130.10.10">
    <property type="entry name" value="YVTN repeat-like/Quinoprotein amine dehydrogenase"/>
    <property type="match status" value="1"/>
</dbReference>
<gene>
    <name evidence="1" type="ORF">EZS28_005306</name>
</gene>
<evidence type="ECO:0000313" key="2">
    <source>
        <dbReference type="Proteomes" id="UP000324800"/>
    </source>
</evidence>
<reference evidence="1 2" key="1">
    <citation type="submission" date="2019-03" db="EMBL/GenBank/DDBJ databases">
        <title>Single cell metagenomics reveals metabolic interactions within the superorganism composed of flagellate Streblomastix strix and complex community of Bacteroidetes bacteria on its surface.</title>
        <authorList>
            <person name="Treitli S.C."/>
            <person name="Kolisko M."/>
            <person name="Husnik F."/>
            <person name="Keeling P."/>
            <person name="Hampl V."/>
        </authorList>
    </citation>
    <scope>NUCLEOTIDE SEQUENCE [LARGE SCALE GENOMIC DNA]</scope>
    <source>
        <strain evidence="1">ST1C</strain>
    </source>
</reference>
<sequence>MIVTIINAQTAIIRIVSQLLRGASSPITNSDQCSYKATTGLLAYLHTDGTFAIFIFLIMKDWLERQSKTKADYFMHMILANGGSEGQVRLQKLGRDSQQLVATLKKRNMPVTALRVIQDDLEFFFTRHSCLKQMINTANFQGINYLPDNSQFIACRSDRFATYFDAFEGKKLREVELSDKELFNIAVDPTWMMLALVGADKLVKLVDYDDGKKTFIGH</sequence>
<accession>A0A5J4WVY1</accession>
<comment type="caution">
    <text evidence="1">The sequence shown here is derived from an EMBL/GenBank/DDBJ whole genome shotgun (WGS) entry which is preliminary data.</text>
</comment>
<protein>
    <submittedName>
        <fullName evidence="1">Uncharacterized protein</fullName>
    </submittedName>
</protein>
<organism evidence="1 2">
    <name type="scientific">Streblomastix strix</name>
    <dbReference type="NCBI Taxonomy" id="222440"/>
    <lineage>
        <taxon>Eukaryota</taxon>
        <taxon>Metamonada</taxon>
        <taxon>Preaxostyla</taxon>
        <taxon>Oxymonadida</taxon>
        <taxon>Streblomastigidae</taxon>
        <taxon>Streblomastix</taxon>
    </lineage>
</organism>
<dbReference type="AlphaFoldDB" id="A0A5J4WVY1"/>
<dbReference type="EMBL" id="SNRW01000807">
    <property type="protein sequence ID" value="KAA6399164.1"/>
    <property type="molecule type" value="Genomic_DNA"/>
</dbReference>
<dbReference type="SUPFAM" id="SSF50978">
    <property type="entry name" value="WD40 repeat-like"/>
    <property type="match status" value="1"/>
</dbReference>